<evidence type="ECO:0000256" key="2">
    <source>
        <dbReference type="SAM" id="Phobius"/>
    </source>
</evidence>
<dbReference type="RefSeq" id="WP_157552035.1">
    <property type="nucleotide sequence ID" value="NZ_JABELX010000007.1"/>
</dbReference>
<evidence type="ECO:0000256" key="1">
    <source>
        <dbReference type="SAM" id="MobiDB-lite"/>
    </source>
</evidence>
<feature type="transmembrane region" description="Helical" evidence="2">
    <location>
        <begin position="159"/>
        <end position="184"/>
    </location>
</feature>
<dbReference type="Proteomes" id="UP000586827">
    <property type="component" value="Unassembled WGS sequence"/>
</dbReference>
<feature type="region of interest" description="Disordered" evidence="1">
    <location>
        <begin position="241"/>
        <end position="274"/>
    </location>
</feature>
<evidence type="ECO:0000313" key="3">
    <source>
        <dbReference type="EMBL" id="NNH72229.1"/>
    </source>
</evidence>
<feature type="compositionally biased region" description="Pro residues" evidence="1">
    <location>
        <begin position="246"/>
        <end position="262"/>
    </location>
</feature>
<dbReference type="EMBL" id="JABELX010000007">
    <property type="protein sequence ID" value="NNH72229.1"/>
    <property type="molecule type" value="Genomic_DNA"/>
</dbReference>
<keyword evidence="2" id="KW-0472">Membrane</keyword>
<evidence type="ECO:0000313" key="4">
    <source>
        <dbReference type="Proteomes" id="UP000586827"/>
    </source>
</evidence>
<keyword evidence="4" id="KW-1185">Reference proteome</keyword>
<organism evidence="3 4">
    <name type="scientific">Nocardia uniformis</name>
    <dbReference type="NCBI Taxonomy" id="53432"/>
    <lineage>
        <taxon>Bacteria</taxon>
        <taxon>Bacillati</taxon>
        <taxon>Actinomycetota</taxon>
        <taxon>Actinomycetes</taxon>
        <taxon>Mycobacteriales</taxon>
        <taxon>Nocardiaceae</taxon>
        <taxon>Nocardia</taxon>
    </lineage>
</organism>
<gene>
    <name evidence="3" type="ORF">HLB23_20600</name>
</gene>
<reference evidence="3 4" key="1">
    <citation type="submission" date="2020-05" db="EMBL/GenBank/DDBJ databases">
        <title>MicrobeNet Type strains.</title>
        <authorList>
            <person name="Nicholson A.C."/>
        </authorList>
    </citation>
    <scope>NUCLEOTIDE SEQUENCE [LARGE SCALE GENOMIC DNA]</scope>
    <source>
        <strain evidence="3 4">JCM 3224</strain>
    </source>
</reference>
<comment type="caution">
    <text evidence="3">The sequence shown here is derived from an EMBL/GenBank/DDBJ whole genome shotgun (WGS) entry which is preliminary data.</text>
</comment>
<feature type="transmembrane region" description="Helical" evidence="2">
    <location>
        <begin position="281"/>
        <end position="300"/>
    </location>
</feature>
<accession>A0A849CBD4</accession>
<sequence length="308" mass="29330">MAYGSGASGRHRTARRLGALTVVPFAVALLAGRPAVALADPALPEWPPFDVLSGSAGSVPDAGSASTGSALELGPAAASGLGLGSSGGVTGSASRGIADLGLVDTGSAELGLGPAAPEPVAGTAGELLGFQPGSVLTACTGSAVIGSAALMLGSATGSALVGLGSSGSGLIGAGSGLLVPGLLIGPGSVGSGAGSAVVGSAALGSAALGSALLTCLLLLPVPEQPYGIPLELGPSPLVPAAAPIAPRQPPAPPEPPPPPPVVAAPELGLPERLPPTPTEKWSVLHMMTVMIITIIAAARVKTARFLRG</sequence>
<feature type="transmembrane region" description="Helical" evidence="2">
    <location>
        <begin position="196"/>
        <end position="219"/>
    </location>
</feature>
<keyword evidence="2" id="KW-1133">Transmembrane helix</keyword>
<protein>
    <submittedName>
        <fullName evidence="3">Uncharacterized protein</fullName>
    </submittedName>
</protein>
<dbReference type="AlphaFoldDB" id="A0A849CBD4"/>
<proteinExistence type="predicted"/>
<keyword evidence="2" id="KW-0812">Transmembrane</keyword>
<name>A0A849CBD4_9NOCA</name>